<dbReference type="Pfam" id="PF00450">
    <property type="entry name" value="Peptidase_S10"/>
    <property type="match status" value="1"/>
</dbReference>
<dbReference type="GO" id="GO:0047372">
    <property type="term" value="F:monoacylglycerol lipase activity"/>
    <property type="evidence" value="ECO:0007669"/>
    <property type="project" value="RHEA"/>
</dbReference>
<dbReference type="Gene3D" id="3.40.50.1820">
    <property type="entry name" value="alpha/beta hydrolase"/>
    <property type="match status" value="1"/>
</dbReference>
<dbReference type="GO" id="GO:0120516">
    <property type="term" value="F:diacylglycerol lipase activity"/>
    <property type="evidence" value="ECO:0007669"/>
    <property type="project" value="RHEA"/>
</dbReference>
<accession>A0A2N1JGD2</accession>
<name>A0A2N1JGD2_9BASI</name>
<reference evidence="9 10" key="1">
    <citation type="submission" date="2017-10" db="EMBL/GenBank/DDBJ databases">
        <title>A novel species of cold-tolerant Malassezia isolated from bats.</title>
        <authorList>
            <person name="Lorch J.M."/>
            <person name="Palmer J.M."/>
            <person name="Vanderwolf K.J."/>
            <person name="Schmidt K.Z."/>
            <person name="Verant M.L."/>
            <person name="Weller T.J."/>
            <person name="Blehert D.S."/>
        </authorList>
    </citation>
    <scope>NUCLEOTIDE SEQUENCE [LARGE SCALE GENOMIC DNA]</scope>
    <source>
        <strain evidence="9 10">NWHC:44797-103</strain>
    </source>
</reference>
<keyword evidence="4 8" id="KW-0378">Hydrolase</keyword>
<dbReference type="AlphaFoldDB" id="A0A2N1JGD2"/>
<dbReference type="PANTHER" id="PTHR11802">
    <property type="entry name" value="SERINE PROTEASE FAMILY S10 SERINE CARBOXYPEPTIDASE"/>
    <property type="match status" value="1"/>
</dbReference>
<evidence type="ECO:0000256" key="5">
    <source>
        <dbReference type="ARBA" id="ARBA00023180"/>
    </source>
</evidence>
<dbReference type="InterPro" id="IPR001563">
    <property type="entry name" value="Peptidase_S10"/>
</dbReference>
<dbReference type="GO" id="GO:0000324">
    <property type="term" value="C:fungal-type vacuole"/>
    <property type="evidence" value="ECO:0007669"/>
    <property type="project" value="TreeGrafter"/>
</dbReference>
<dbReference type="GO" id="GO:0004185">
    <property type="term" value="F:serine-type carboxypeptidase activity"/>
    <property type="evidence" value="ECO:0007669"/>
    <property type="project" value="UniProtKB-UniRule"/>
</dbReference>
<dbReference type="OrthoDB" id="443318at2759"/>
<evidence type="ECO:0000256" key="3">
    <source>
        <dbReference type="ARBA" id="ARBA00022670"/>
    </source>
</evidence>
<dbReference type="Proteomes" id="UP000232875">
    <property type="component" value="Unassembled WGS sequence"/>
</dbReference>
<keyword evidence="2 8" id="KW-0121">Carboxypeptidase</keyword>
<dbReference type="STRING" id="2020962.A0A2N1JGD2"/>
<dbReference type="GO" id="GO:0006508">
    <property type="term" value="P:proteolysis"/>
    <property type="evidence" value="ECO:0007669"/>
    <property type="project" value="UniProtKB-KW"/>
</dbReference>
<evidence type="ECO:0000313" key="10">
    <source>
        <dbReference type="Proteomes" id="UP000232875"/>
    </source>
</evidence>
<dbReference type="InterPro" id="IPR029058">
    <property type="entry name" value="AB_hydrolase_fold"/>
</dbReference>
<evidence type="ECO:0000256" key="1">
    <source>
        <dbReference type="ARBA" id="ARBA00009431"/>
    </source>
</evidence>
<evidence type="ECO:0000256" key="4">
    <source>
        <dbReference type="ARBA" id="ARBA00022801"/>
    </source>
</evidence>
<comment type="catalytic activity">
    <reaction evidence="6">
        <text>a diacylglycerol + H2O = a monoacylglycerol + a fatty acid + H(+)</text>
        <dbReference type="Rhea" id="RHEA:32731"/>
        <dbReference type="ChEBI" id="CHEBI:15377"/>
        <dbReference type="ChEBI" id="CHEBI:15378"/>
        <dbReference type="ChEBI" id="CHEBI:17408"/>
        <dbReference type="ChEBI" id="CHEBI:18035"/>
        <dbReference type="ChEBI" id="CHEBI:28868"/>
    </reaction>
</comment>
<proteinExistence type="inferred from homology"/>
<dbReference type="Gene3D" id="1.10.287.410">
    <property type="match status" value="1"/>
</dbReference>
<keyword evidence="10" id="KW-1185">Reference proteome</keyword>
<dbReference type="EC" id="3.4.16.-" evidence="8"/>
<dbReference type="PRINTS" id="PR00724">
    <property type="entry name" value="CRBOXYPTASEC"/>
</dbReference>
<evidence type="ECO:0000256" key="7">
    <source>
        <dbReference type="ARBA" id="ARBA00048461"/>
    </source>
</evidence>
<dbReference type="PROSITE" id="PS00131">
    <property type="entry name" value="CARBOXYPEPT_SER_SER"/>
    <property type="match status" value="1"/>
</dbReference>
<gene>
    <name evidence="9" type="ORF">MVES_000711</name>
</gene>
<evidence type="ECO:0000256" key="8">
    <source>
        <dbReference type="RuleBase" id="RU361156"/>
    </source>
</evidence>
<dbReference type="InterPro" id="IPR018202">
    <property type="entry name" value="Ser_caboxypep_ser_AS"/>
</dbReference>
<evidence type="ECO:0000256" key="6">
    <source>
        <dbReference type="ARBA" id="ARBA00047591"/>
    </source>
</evidence>
<evidence type="ECO:0000313" key="9">
    <source>
        <dbReference type="EMBL" id="PKI85614.1"/>
    </source>
</evidence>
<organism evidence="9 10">
    <name type="scientific">Malassezia vespertilionis</name>
    <dbReference type="NCBI Taxonomy" id="2020962"/>
    <lineage>
        <taxon>Eukaryota</taxon>
        <taxon>Fungi</taxon>
        <taxon>Dikarya</taxon>
        <taxon>Basidiomycota</taxon>
        <taxon>Ustilaginomycotina</taxon>
        <taxon>Malasseziomycetes</taxon>
        <taxon>Malasseziales</taxon>
        <taxon>Malasseziaceae</taxon>
        <taxon>Malassezia</taxon>
    </lineage>
</organism>
<dbReference type="PANTHER" id="PTHR11802:SF452">
    <property type="entry name" value="CARBOXYPEPTIDASE"/>
    <property type="match status" value="1"/>
</dbReference>
<comment type="catalytic activity">
    <reaction evidence="7">
        <text>a monoacylglycerol + H2O = glycerol + a fatty acid + H(+)</text>
        <dbReference type="Rhea" id="RHEA:15245"/>
        <dbReference type="ChEBI" id="CHEBI:15377"/>
        <dbReference type="ChEBI" id="CHEBI:15378"/>
        <dbReference type="ChEBI" id="CHEBI:17408"/>
        <dbReference type="ChEBI" id="CHEBI:17754"/>
        <dbReference type="ChEBI" id="CHEBI:28868"/>
    </reaction>
</comment>
<keyword evidence="3 8" id="KW-0645">Protease</keyword>
<comment type="similarity">
    <text evidence="1 8">Belongs to the peptidase S10 family.</text>
</comment>
<protein>
    <recommendedName>
        <fullName evidence="8">Carboxypeptidase</fullName>
        <ecNumber evidence="8">3.4.16.-</ecNumber>
    </recommendedName>
</protein>
<evidence type="ECO:0000256" key="2">
    <source>
        <dbReference type="ARBA" id="ARBA00022645"/>
    </source>
</evidence>
<sequence>MRAPAGPGSLMLGALRLCVCVALCHFAIVHALFGEAILNGVRSAAGVVWQSATGLGTPALLDRIVSSETDLVEDIVHSMQHKSVWKAQGLSMVDGIQYQMLKHEDYPAYQLRVKIAAEDEERFCDPDVKQISGYLDIGQDKHLWFILFESRSNPSKDPLLMWLNGGPGCSSSTGMLFELGPCWVSDKGEGTRPNEWAWNSNANLLFLDQPVQVGYSYTDSDSLVDTSAASAADVYAFLQLFLARFPDYAELPFHIAAESYGGQYAPHIGAEIHRRNKETNMSDKVGPIHIPLTSLMIGNGLSEPQIQFASIPEFACSPKNKYHVFEEGSEECTSLQSKSDTCQKLMEKCERLDNRLICVPTALFCWGALYAPVQALGVNMYDLRRKCDREVDGDLCYPEMGYMEILMNKPHVKSQLGVPSQVTFQSCNMKVNQAFMLQGDSMIDAAALLPPLLEDGIRVLVYAGEADFMCNAIGNHDWVVDFPNTFHDEIANATKTPLFMRSVNGAKPARAGWVIKAGEGAGNLAYAWINEAGHMVPHDQPQVALSMLNKWLANKALTE</sequence>
<dbReference type="SUPFAM" id="SSF53474">
    <property type="entry name" value="alpha/beta-Hydrolases"/>
    <property type="match status" value="1"/>
</dbReference>
<keyword evidence="5" id="KW-0325">Glycoprotein</keyword>
<dbReference type="EMBL" id="KZ454987">
    <property type="protein sequence ID" value="PKI85614.1"/>
    <property type="molecule type" value="Genomic_DNA"/>
</dbReference>